<dbReference type="SUPFAM" id="SSF52058">
    <property type="entry name" value="L domain-like"/>
    <property type="match status" value="1"/>
</dbReference>
<evidence type="ECO:0000256" key="1">
    <source>
        <dbReference type="ARBA" id="ARBA00004430"/>
    </source>
</evidence>
<sequence>MAAHTPAIPEELLDNILNRLWLPHRLWAQLVARQWRDAGNLTPTTHLQLRSRPMFMDEALLEHQRANARMPALLSGKNIPSLVLWVEGHAADINRLTLQGFDALTMEMDQFAGYDEDEFGAGFIIGDDDEEYDEASDVENNEGGFEGNPGGFGGLSQIPVQPLPSLPVDETNPDYFDYLRCENGMDPFPGLQLLRRGGVRRIFHLLSDGLRELHLLDSSDLWRHTGFGLGDSLTCLSAMTSLRRLSLGASVGLPEEEHHVGDMAIANPQCLDGIWVLTCLTSLHLSSYGIGHSPADVCLPQLTHLTKLNLNGCHLEEIPPFVSRMTTLPDLAVSENKFEEGEDDFLEDEDDHAGIWSHSRS</sequence>
<dbReference type="GO" id="GO:0005930">
    <property type="term" value="C:axoneme"/>
    <property type="evidence" value="ECO:0007669"/>
    <property type="project" value="UniProtKB-SubCell"/>
</dbReference>
<proteinExistence type="predicted"/>
<dbReference type="Proteomes" id="UP001489004">
    <property type="component" value="Unassembled WGS sequence"/>
</dbReference>
<dbReference type="EMBL" id="JALJOR010000011">
    <property type="protein sequence ID" value="KAK9808937.1"/>
    <property type="molecule type" value="Genomic_DNA"/>
</dbReference>
<evidence type="ECO:0000313" key="4">
    <source>
        <dbReference type="Proteomes" id="UP001489004"/>
    </source>
</evidence>
<dbReference type="Gene3D" id="3.80.10.10">
    <property type="entry name" value="Ribonuclease Inhibitor"/>
    <property type="match status" value="1"/>
</dbReference>
<organism evidence="3 4">
    <name type="scientific">[Myrmecia] bisecta</name>
    <dbReference type="NCBI Taxonomy" id="41462"/>
    <lineage>
        <taxon>Eukaryota</taxon>
        <taxon>Viridiplantae</taxon>
        <taxon>Chlorophyta</taxon>
        <taxon>core chlorophytes</taxon>
        <taxon>Trebouxiophyceae</taxon>
        <taxon>Trebouxiales</taxon>
        <taxon>Trebouxiaceae</taxon>
        <taxon>Myrmecia</taxon>
    </lineage>
</organism>
<reference evidence="3 4" key="1">
    <citation type="journal article" date="2024" name="Nat. Commun.">
        <title>Phylogenomics reveals the evolutionary origins of lichenization in chlorophyte algae.</title>
        <authorList>
            <person name="Puginier C."/>
            <person name="Libourel C."/>
            <person name="Otte J."/>
            <person name="Skaloud P."/>
            <person name="Haon M."/>
            <person name="Grisel S."/>
            <person name="Petersen M."/>
            <person name="Berrin J.G."/>
            <person name="Delaux P.M."/>
            <person name="Dal Grande F."/>
            <person name="Keller J."/>
        </authorList>
    </citation>
    <scope>NUCLEOTIDE SEQUENCE [LARGE SCALE GENOMIC DNA]</scope>
    <source>
        <strain evidence="3 4">SAG 2043</strain>
    </source>
</reference>
<comment type="caution">
    <text evidence="3">The sequence shown here is derived from an EMBL/GenBank/DDBJ whole genome shotgun (WGS) entry which is preliminary data.</text>
</comment>
<dbReference type="AlphaFoldDB" id="A0AAW1PJA5"/>
<feature type="compositionally biased region" description="Acidic residues" evidence="2">
    <location>
        <begin position="340"/>
        <end position="351"/>
    </location>
</feature>
<name>A0AAW1PJA5_9CHLO</name>
<evidence type="ECO:0000256" key="2">
    <source>
        <dbReference type="SAM" id="MobiDB-lite"/>
    </source>
</evidence>
<comment type="subcellular location">
    <subcellularLocation>
        <location evidence="1">Cytoplasm</location>
        <location evidence="1">Cytoskeleton</location>
        <location evidence="1">Cilium axoneme</location>
    </subcellularLocation>
</comment>
<evidence type="ECO:0008006" key="5">
    <source>
        <dbReference type="Google" id="ProtNLM"/>
    </source>
</evidence>
<evidence type="ECO:0000313" key="3">
    <source>
        <dbReference type="EMBL" id="KAK9808937.1"/>
    </source>
</evidence>
<feature type="region of interest" description="Disordered" evidence="2">
    <location>
        <begin position="339"/>
        <end position="361"/>
    </location>
</feature>
<dbReference type="InterPro" id="IPR032675">
    <property type="entry name" value="LRR_dom_sf"/>
</dbReference>
<protein>
    <recommendedName>
        <fullName evidence="5">F-box domain-containing protein</fullName>
    </recommendedName>
</protein>
<accession>A0AAW1PJA5</accession>
<gene>
    <name evidence="3" type="ORF">WJX72_006658</name>
</gene>
<keyword evidence="4" id="KW-1185">Reference proteome</keyword>